<dbReference type="OrthoDB" id="696873at2"/>
<dbReference type="STRING" id="683125.SAMN05660206_101187"/>
<dbReference type="AlphaFoldDB" id="A0A1I6NZ12"/>
<proteinExistence type="predicted"/>
<evidence type="ECO:0000313" key="2">
    <source>
        <dbReference type="Proteomes" id="UP000198785"/>
    </source>
</evidence>
<accession>A0A1I6NZ12</accession>
<keyword evidence="2" id="KW-1185">Reference proteome</keyword>
<gene>
    <name evidence="1" type="ORF">SAMN05660206_101187</name>
</gene>
<dbReference type="RefSeq" id="WP_093363282.1">
    <property type="nucleotide sequence ID" value="NZ_FOZZ01000001.1"/>
</dbReference>
<name>A0A1I6NZ12_9SPHI</name>
<dbReference type="Proteomes" id="UP000198785">
    <property type="component" value="Unassembled WGS sequence"/>
</dbReference>
<protein>
    <recommendedName>
        <fullName evidence="3">DNA-binding protein</fullName>
    </recommendedName>
</protein>
<organism evidence="1 2">
    <name type="scientific">Sphingobacterium wenxiniae</name>
    <dbReference type="NCBI Taxonomy" id="683125"/>
    <lineage>
        <taxon>Bacteria</taxon>
        <taxon>Pseudomonadati</taxon>
        <taxon>Bacteroidota</taxon>
        <taxon>Sphingobacteriia</taxon>
        <taxon>Sphingobacteriales</taxon>
        <taxon>Sphingobacteriaceae</taxon>
        <taxon>Sphingobacterium</taxon>
    </lineage>
</organism>
<evidence type="ECO:0000313" key="1">
    <source>
        <dbReference type="EMBL" id="SFS33187.1"/>
    </source>
</evidence>
<evidence type="ECO:0008006" key="3">
    <source>
        <dbReference type="Google" id="ProtNLM"/>
    </source>
</evidence>
<sequence>MSKKDLTTSIIDRKNVLNNNLAIPEIYKAIGFEGVMFEKKFRFTKGQLEYFYEVDSRTIERLLAQNEDELSASGYEVVSGDRLRAFKQVIQGSTYSTLSKKDKESIITSPSLGLFTFKAFLNIGMLLTDSERARQVRSLILDIIIDILNQRVGGHTKFINQREEQYLPAALDEFSYREKFTNAIDSFIEKNSFKYSQLTDKVYKSIFKEDAKEYKKILKLRAKDSVRSTFYSEILRVVSDYENAFAKELERAYHDKGEKLRLSEAHQLFNDFAIRAEDMMEASIEDARSKMASRDLVFRDALHSKLEEYVKEISEEDFDKFLGEQSMALEKRLDQNRDVFKRLKDR</sequence>
<dbReference type="EMBL" id="FOZZ01000001">
    <property type="protein sequence ID" value="SFS33187.1"/>
    <property type="molecule type" value="Genomic_DNA"/>
</dbReference>
<reference evidence="1 2" key="1">
    <citation type="submission" date="2016-10" db="EMBL/GenBank/DDBJ databases">
        <authorList>
            <person name="de Groot N.N."/>
        </authorList>
    </citation>
    <scope>NUCLEOTIDE SEQUENCE [LARGE SCALE GENOMIC DNA]</scope>
    <source>
        <strain evidence="1 2">DSM 22789</strain>
    </source>
</reference>